<dbReference type="GO" id="GO:0042352">
    <property type="term" value="P:GDP-L-fucose salvage"/>
    <property type="evidence" value="ECO:0007669"/>
    <property type="project" value="TreeGrafter"/>
</dbReference>
<dbReference type="SUPFAM" id="SSF54211">
    <property type="entry name" value="Ribosomal protein S5 domain 2-like"/>
    <property type="match status" value="1"/>
</dbReference>
<dbReference type="PRINTS" id="PR00959">
    <property type="entry name" value="MEVGALKINASE"/>
</dbReference>
<dbReference type="FunFam" id="3.30.230.120:FF:000002">
    <property type="entry name" value="Bifunctional fucokinase/fucose pyrophosphorylase"/>
    <property type="match status" value="1"/>
</dbReference>
<protein>
    <submittedName>
        <fullName evidence="10">LOW QUALITY PROTEIN: bifunctional fucokinase/fucose pyrophosphorylase</fullName>
    </submittedName>
</protein>
<evidence type="ECO:0000259" key="7">
    <source>
        <dbReference type="Pfam" id="PF07959"/>
    </source>
</evidence>
<dbReference type="Proteomes" id="UP001515500">
    <property type="component" value="Chromosome 16"/>
</dbReference>
<keyword evidence="3" id="KW-0418">Kinase</keyword>
<keyword evidence="2" id="KW-0547">Nucleotide-binding</keyword>
<evidence type="ECO:0000259" key="8">
    <source>
        <dbReference type="Pfam" id="PF08544"/>
    </source>
</evidence>
<evidence type="ECO:0000259" key="6">
    <source>
        <dbReference type="Pfam" id="PF00288"/>
    </source>
</evidence>
<evidence type="ECO:0000313" key="9">
    <source>
        <dbReference type="Proteomes" id="UP001515500"/>
    </source>
</evidence>
<dbReference type="InterPro" id="IPR052203">
    <property type="entry name" value="GHMP_Kinase-Related"/>
</dbReference>
<gene>
    <name evidence="10" type="primary">LOC120279045</name>
</gene>
<organism evidence="9 10">
    <name type="scientific">Dioscorea cayennensis subsp. rotundata</name>
    <name type="common">White Guinea yam</name>
    <name type="synonym">Dioscorea rotundata</name>
    <dbReference type="NCBI Taxonomy" id="55577"/>
    <lineage>
        <taxon>Eukaryota</taxon>
        <taxon>Viridiplantae</taxon>
        <taxon>Streptophyta</taxon>
        <taxon>Embryophyta</taxon>
        <taxon>Tracheophyta</taxon>
        <taxon>Spermatophyta</taxon>
        <taxon>Magnoliopsida</taxon>
        <taxon>Liliopsida</taxon>
        <taxon>Dioscoreales</taxon>
        <taxon>Dioscoreaceae</taxon>
        <taxon>Dioscorea</taxon>
    </lineage>
</organism>
<dbReference type="InterPro" id="IPR013750">
    <property type="entry name" value="GHMP_kinase_C_dom"/>
</dbReference>
<name>A0AB40CTH6_DIOCR</name>
<feature type="domain" description="GDP-fucose pyrophosphorylase" evidence="7">
    <location>
        <begin position="141"/>
        <end position="551"/>
    </location>
</feature>
<reference evidence="10" key="1">
    <citation type="submission" date="2025-08" db="UniProtKB">
        <authorList>
            <consortium name="RefSeq"/>
        </authorList>
    </citation>
    <scope>IDENTIFICATION</scope>
</reference>
<dbReference type="GO" id="GO:0050201">
    <property type="term" value="F:fucokinase activity"/>
    <property type="evidence" value="ECO:0007669"/>
    <property type="project" value="TreeGrafter"/>
</dbReference>
<dbReference type="Pfam" id="PF08544">
    <property type="entry name" value="GHMP_kinases_C"/>
    <property type="match status" value="1"/>
</dbReference>
<dbReference type="Gene3D" id="3.30.230.120">
    <property type="match status" value="1"/>
</dbReference>
<evidence type="ECO:0000256" key="5">
    <source>
        <dbReference type="ARBA" id="ARBA00038121"/>
    </source>
</evidence>
<dbReference type="GO" id="GO:0005524">
    <property type="term" value="F:ATP binding"/>
    <property type="evidence" value="ECO:0007669"/>
    <property type="project" value="UniProtKB-KW"/>
</dbReference>
<dbReference type="InterPro" id="IPR036554">
    <property type="entry name" value="GHMP_kinase_C_sf"/>
</dbReference>
<keyword evidence="1" id="KW-0808">Transferase</keyword>
<sequence length="1081" mass="118438">METLERRAKGRKAGGELEAVLRKSWYRLRLSVRHPARAPTWDAIVLTAASPEQAELYTWQLRRAQRIGRIAASTVTLAVPDPDGARIGSGAATLHAISALADHFVRLGLVPEVADDDTANGSSVVNGRSNSVLCPLMLNFMAKKHILLLHAGGDSKRVPWANPMGKVFLPLPYLATDNPDGPVPLLFDHILAISSSARQAFKDEGGLFIMTGDVLPCFDASTLSLPDDACCIITVPITLDIASNHGVVVASKDGVLEENYSLCLVEDLLQKPTVEELVQKHAVRHDGRALLDTGIIAVKGKAWLDLIMLAYSSSRAMVLELLKARKEMSLYEDLVAAWVPAKHEWLNSRPLGKELIKALGSRKMFSYCAYDLSFLHFGTSNEVLDHLSGSDFGLVGRRHLCSIADTTVCDIAASAVILSSKVSPGVSVGEDSLVYDSSLSGRIQMGSHCIVVGVNITQKNASQSSEDSFRFILPDRHCVWEVPLVGHSGRIFIYCGLHDNPKSPLGDNGTFCGKPWRQVLHDLNIQPRELWSSSSAKDMCLWNAKLYPILPPSDMLSIGMWLMGSSSLNSEQMLSLWRSSQRFSLEELHRSIDFPRLCMHSTNHQAELAAGIAKACITYGLLGRDLSQLCEEILQNNVSGLKTCEEFLELCPSLEALNRGVLPQSRAYQVQVDLLRACGDDSAACSLEQKVWTAVASETASAVKDGIADQFSSSSFGVNHSSSDKSEIDGLTFQARRVKVELPVRVDFVGGWSDTPPWSLERPGCVLNMAVRLENSLPVGIEINTTESHGVLIVDDAENSVYIQHPKSMIGPFDEDDRFRLVKSALLVTGIIHNNLLKDSGLQIRTWANVPRGSGLGTSSILAAAVVKGLLHLMEEDESNENVARIVLVLEQVMGTGGGWQDQIGGLYPGIKYTSSFPGQPLRLQVTPLVASPQLVQELEQRLLVVFTGQVRLANQVLQKVVIRYLRRDNLLISSIKRLAALARIGREALMNGDIDELGEIMLEAWRLHQELDPYCSNEFVDKLFTFAEPYCCGYKLVGAGGGGFALLLAKDFHSAKELKKNLEEASELDVKVYNWSIFFG</sequence>
<dbReference type="AlphaFoldDB" id="A0AB40CTH6"/>
<feature type="domain" description="GHMP kinase C-terminal" evidence="8">
    <location>
        <begin position="988"/>
        <end position="1065"/>
    </location>
</feature>
<dbReference type="InterPro" id="IPR012887">
    <property type="entry name" value="GDP_fucose_pyrophosphorylase"/>
</dbReference>
<dbReference type="PANTHER" id="PTHR32463">
    <property type="entry name" value="L-FUCOSE KINASE"/>
    <property type="match status" value="1"/>
</dbReference>
<evidence type="ECO:0000256" key="1">
    <source>
        <dbReference type="ARBA" id="ARBA00022679"/>
    </source>
</evidence>
<dbReference type="InterPro" id="IPR020568">
    <property type="entry name" value="Ribosomal_Su5_D2-typ_SF"/>
</dbReference>
<keyword evidence="4" id="KW-0067">ATP-binding</keyword>
<comment type="similarity">
    <text evidence="5">Belongs to the GHMP kinase family.</text>
</comment>
<dbReference type="RefSeq" id="XP_039141822.1">
    <property type="nucleotide sequence ID" value="XM_039285888.1"/>
</dbReference>
<dbReference type="Pfam" id="PF07959">
    <property type="entry name" value="Fucose_pyrophosphorylase"/>
    <property type="match status" value="1"/>
</dbReference>
<keyword evidence="9" id="KW-1185">Reference proteome</keyword>
<evidence type="ECO:0000256" key="3">
    <source>
        <dbReference type="ARBA" id="ARBA00022777"/>
    </source>
</evidence>
<dbReference type="Pfam" id="PF00288">
    <property type="entry name" value="GHMP_kinases_N"/>
    <property type="match status" value="1"/>
</dbReference>
<evidence type="ECO:0000256" key="4">
    <source>
        <dbReference type="ARBA" id="ARBA00022840"/>
    </source>
</evidence>
<evidence type="ECO:0000256" key="2">
    <source>
        <dbReference type="ARBA" id="ARBA00022741"/>
    </source>
</evidence>
<proteinExistence type="inferred from homology"/>
<dbReference type="PANTHER" id="PTHR32463:SF0">
    <property type="entry name" value="L-FUCOSE KINASE"/>
    <property type="match status" value="1"/>
</dbReference>
<dbReference type="SUPFAM" id="SSF55060">
    <property type="entry name" value="GHMP Kinase, C-terminal domain"/>
    <property type="match status" value="1"/>
</dbReference>
<feature type="domain" description="GHMP kinase N-terminal" evidence="6">
    <location>
        <begin position="836"/>
        <end position="907"/>
    </location>
</feature>
<dbReference type="InterPro" id="IPR006204">
    <property type="entry name" value="GHMP_kinase_N_dom"/>
</dbReference>
<accession>A0AB40CTH6</accession>
<dbReference type="GeneID" id="120279045"/>
<evidence type="ECO:0000313" key="10">
    <source>
        <dbReference type="RefSeq" id="XP_039141822.1"/>
    </source>
</evidence>